<comment type="subcellular location">
    <subcellularLocation>
        <location evidence="1">Cell membrane</location>
        <topology evidence="1">Lipid-anchor</topology>
        <topology evidence="1">GPI-anchor</topology>
    </subcellularLocation>
</comment>
<dbReference type="InterPro" id="IPR026144">
    <property type="entry name" value="Neuritin_fam"/>
</dbReference>
<evidence type="ECO:0000256" key="7">
    <source>
        <dbReference type="ARBA" id="ARBA00023180"/>
    </source>
</evidence>
<dbReference type="Proteomes" id="UP000694402">
    <property type="component" value="Unassembled WGS sequence"/>
</dbReference>
<evidence type="ECO:0000256" key="6">
    <source>
        <dbReference type="ARBA" id="ARBA00023136"/>
    </source>
</evidence>
<evidence type="ECO:0000256" key="1">
    <source>
        <dbReference type="ARBA" id="ARBA00004609"/>
    </source>
</evidence>
<dbReference type="AlphaFoldDB" id="A0AAZ3NTH2"/>
<keyword evidence="4" id="KW-0336">GPI-anchor</keyword>
<evidence type="ECO:0000256" key="4">
    <source>
        <dbReference type="ARBA" id="ARBA00022622"/>
    </source>
</evidence>
<dbReference type="GO" id="GO:0098552">
    <property type="term" value="C:side of membrane"/>
    <property type="evidence" value="ECO:0007669"/>
    <property type="project" value="UniProtKB-KW"/>
</dbReference>
<dbReference type="PANTHER" id="PTHR15902">
    <property type="entry name" value="NEURITIN-RELATED"/>
    <property type="match status" value="1"/>
</dbReference>
<evidence type="ECO:0000256" key="8">
    <source>
        <dbReference type="ARBA" id="ARBA00023288"/>
    </source>
</evidence>
<evidence type="ECO:0000256" key="5">
    <source>
        <dbReference type="ARBA" id="ARBA00022729"/>
    </source>
</evidence>
<keyword evidence="3" id="KW-1003">Cell membrane</keyword>
<dbReference type="GO" id="GO:1990138">
    <property type="term" value="P:neuron projection extension"/>
    <property type="evidence" value="ECO:0007669"/>
    <property type="project" value="TreeGrafter"/>
</dbReference>
<proteinExistence type="inferred from homology"/>
<reference evidence="10" key="2">
    <citation type="submission" date="2025-08" db="UniProtKB">
        <authorList>
            <consortium name="Ensembl"/>
        </authorList>
    </citation>
    <scope>IDENTIFICATION</scope>
</reference>
<keyword evidence="8" id="KW-0449">Lipoprotein</keyword>
<evidence type="ECO:0000313" key="10">
    <source>
        <dbReference type="Ensembl" id="ENSOTSP00005107757.1"/>
    </source>
</evidence>
<feature type="transmembrane region" description="Helical" evidence="9">
    <location>
        <begin position="171"/>
        <end position="190"/>
    </location>
</feature>
<protein>
    <submittedName>
        <fullName evidence="10">Neuritin 1a</fullName>
    </submittedName>
</protein>
<reference evidence="11" key="1">
    <citation type="journal article" date="2018" name="PLoS ONE">
        <title>Chinook salmon (Oncorhynchus tshawytscha) genome and transcriptome.</title>
        <authorList>
            <person name="Christensen K.A."/>
            <person name="Leong J.S."/>
            <person name="Sakhrani D."/>
            <person name="Biagi C.A."/>
            <person name="Minkley D.R."/>
            <person name="Withler R.E."/>
            <person name="Rondeau E.B."/>
            <person name="Koop B.F."/>
            <person name="Devlin R.H."/>
        </authorList>
    </citation>
    <scope>NUCLEOTIDE SEQUENCE [LARGE SCALE GENOMIC DNA]</scope>
</reference>
<keyword evidence="5" id="KW-0732">Signal</keyword>
<dbReference type="Pfam" id="PF15056">
    <property type="entry name" value="NRN1"/>
    <property type="match status" value="1"/>
</dbReference>
<keyword evidence="6 9" id="KW-0472">Membrane</keyword>
<dbReference type="GO" id="GO:0005886">
    <property type="term" value="C:plasma membrane"/>
    <property type="evidence" value="ECO:0007669"/>
    <property type="project" value="UniProtKB-SubCell"/>
</dbReference>
<feature type="transmembrane region" description="Helical" evidence="9">
    <location>
        <begin position="20"/>
        <end position="42"/>
    </location>
</feature>
<sequence length="191" mass="21392">MIKCKEIVGHIKTNINIKTFRYFLILSYIAHFGLLVYETVWLTPNSLNPPDYLVSQCVDNEEGCAFIVYLLHVVRATGKCDTVFRGFSNCLLSLGENMANYPQELDEKENLQTICTYWDDFHSCATTALVDCQEGATDLWEKLKKESRNLEFRGSLFELCGGGNGASKSTVALGLIILLTALSALVTWLAF</sequence>
<accession>A0AAZ3NTH2</accession>
<reference evidence="10" key="3">
    <citation type="submission" date="2025-09" db="UniProtKB">
        <authorList>
            <consortium name="Ensembl"/>
        </authorList>
    </citation>
    <scope>IDENTIFICATION</scope>
</reference>
<evidence type="ECO:0000256" key="9">
    <source>
        <dbReference type="SAM" id="Phobius"/>
    </source>
</evidence>
<organism evidence="10 11">
    <name type="scientific">Oncorhynchus tshawytscha</name>
    <name type="common">Chinook salmon</name>
    <name type="synonym">Salmo tshawytscha</name>
    <dbReference type="NCBI Taxonomy" id="74940"/>
    <lineage>
        <taxon>Eukaryota</taxon>
        <taxon>Metazoa</taxon>
        <taxon>Chordata</taxon>
        <taxon>Craniata</taxon>
        <taxon>Vertebrata</taxon>
        <taxon>Euteleostomi</taxon>
        <taxon>Actinopterygii</taxon>
        <taxon>Neopterygii</taxon>
        <taxon>Teleostei</taxon>
        <taxon>Protacanthopterygii</taxon>
        <taxon>Salmoniformes</taxon>
        <taxon>Salmonidae</taxon>
        <taxon>Salmoninae</taxon>
        <taxon>Oncorhynchus</taxon>
    </lineage>
</organism>
<evidence type="ECO:0000256" key="2">
    <source>
        <dbReference type="ARBA" id="ARBA00008377"/>
    </source>
</evidence>
<gene>
    <name evidence="10" type="primary">LOC112215623</name>
</gene>
<keyword evidence="11" id="KW-1185">Reference proteome</keyword>
<keyword evidence="7" id="KW-0325">Glycoprotein</keyword>
<comment type="similarity">
    <text evidence="2">Belongs to the neuritin family.</text>
</comment>
<dbReference type="Ensembl" id="ENSOTST00005196273.1">
    <property type="protein sequence ID" value="ENSOTSP00005107757.1"/>
    <property type="gene ID" value="ENSOTSG00005044564.2"/>
</dbReference>
<dbReference type="GeneTree" id="ENSGT00530000063853"/>
<evidence type="ECO:0000313" key="11">
    <source>
        <dbReference type="Proteomes" id="UP000694402"/>
    </source>
</evidence>
<dbReference type="PANTHER" id="PTHR15902:SF1">
    <property type="entry name" value="NEURITIN"/>
    <property type="match status" value="1"/>
</dbReference>
<evidence type="ECO:0000256" key="3">
    <source>
        <dbReference type="ARBA" id="ARBA00022475"/>
    </source>
</evidence>
<keyword evidence="9" id="KW-1133">Transmembrane helix</keyword>
<name>A0AAZ3NTH2_ONCTS</name>
<keyword evidence="9" id="KW-0812">Transmembrane</keyword>